<keyword evidence="1" id="KW-0812">Transmembrane</keyword>
<dbReference type="Gene3D" id="2.60.40.10">
    <property type="entry name" value="Immunoglobulins"/>
    <property type="match status" value="1"/>
</dbReference>
<dbReference type="AlphaFoldDB" id="A0AA35KPD3"/>
<protein>
    <submittedName>
        <fullName evidence="3">Carcinoembryonic antigen-related cell adhesion molecule 3</fullName>
    </submittedName>
</protein>
<name>A0AA35KPD3_9SAUR</name>
<dbReference type="SUPFAM" id="SSF48726">
    <property type="entry name" value="Immunoglobulin"/>
    <property type="match status" value="1"/>
</dbReference>
<dbReference type="InterPro" id="IPR036179">
    <property type="entry name" value="Ig-like_dom_sf"/>
</dbReference>
<evidence type="ECO:0000313" key="3">
    <source>
        <dbReference type="EMBL" id="CAI5780989.1"/>
    </source>
</evidence>
<gene>
    <name evidence="3" type="ORF">PODLI_1B009836</name>
</gene>
<sequence>MVLLAGHILSSCFLLTQAVQNITIDVSLDPEFPLVGQDVTFVPKGLMIDVISCLWTKGEKDESFPIFLYHPPPKAAFYPKAAYDGRQTPSFDCSMHIRNVTFDDIGLYEIFKTRKIANEVGEAFLLVTEEKTPELRKPRSLTSGAIAGLAFGCIVGAILLGVMLISLLTMLPSTSDESDPTVVTIMPSTARSMGSNRPSHARMENQLILSSHNVRPG</sequence>
<reference evidence="3" key="1">
    <citation type="submission" date="2022-12" db="EMBL/GenBank/DDBJ databases">
        <authorList>
            <person name="Alioto T."/>
            <person name="Alioto T."/>
            <person name="Gomez Garrido J."/>
        </authorList>
    </citation>
    <scope>NUCLEOTIDE SEQUENCE</scope>
</reference>
<feature type="transmembrane region" description="Helical" evidence="1">
    <location>
        <begin position="145"/>
        <end position="168"/>
    </location>
</feature>
<feature type="chain" id="PRO_5041439289" evidence="2">
    <location>
        <begin position="19"/>
        <end position="217"/>
    </location>
</feature>
<evidence type="ECO:0000313" key="4">
    <source>
        <dbReference type="Proteomes" id="UP001178461"/>
    </source>
</evidence>
<dbReference type="Proteomes" id="UP001178461">
    <property type="component" value="Chromosome 8"/>
</dbReference>
<dbReference type="InterPro" id="IPR013783">
    <property type="entry name" value="Ig-like_fold"/>
</dbReference>
<keyword evidence="4" id="KW-1185">Reference proteome</keyword>
<keyword evidence="1" id="KW-1133">Transmembrane helix</keyword>
<proteinExistence type="predicted"/>
<feature type="signal peptide" evidence="2">
    <location>
        <begin position="1"/>
        <end position="18"/>
    </location>
</feature>
<keyword evidence="1" id="KW-0472">Membrane</keyword>
<evidence type="ECO:0000256" key="2">
    <source>
        <dbReference type="SAM" id="SignalP"/>
    </source>
</evidence>
<accession>A0AA35KPD3</accession>
<keyword evidence="2" id="KW-0732">Signal</keyword>
<organism evidence="3 4">
    <name type="scientific">Podarcis lilfordi</name>
    <name type="common">Lilford's wall lizard</name>
    <dbReference type="NCBI Taxonomy" id="74358"/>
    <lineage>
        <taxon>Eukaryota</taxon>
        <taxon>Metazoa</taxon>
        <taxon>Chordata</taxon>
        <taxon>Craniata</taxon>
        <taxon>Vertebrata</taxon>
        <taxon>Euteleostomi</taxon>
        <taxon>Lepidosauria</taxon>
        <taxon>Squamata</taxon>
        <taxon>Bifurcata</taxon>
        <taxon>Unidentata</taxon>
        <taxon>Episquamata</taxon>
        <taxon>Laterata</taxon>
        <taxon>Lacertibaenia</taxon>
        <taxon>Lacertidae</taxon>
        <taxon>Podarcis</taxon>
    </lineage>
</organism>
<evidence type="ECO:0000256" key="1">
    <source>
        <dbReference type="SAM" id="Phobius"/>
    </source>
</evidence>
<dbReference type="EMBL" id="OX395133">
    <property type="protein sequence ID" value="CAI5780989.1"/>
    <property type="molecule type" value="Genomic_DNA"/>
</dbReference>